<feature type="domain" description="DUF7580" evidence="1">
    <location>
        <begin position="384"/>
        <end position="577"/>
    </location>
</feature>
<dbReference type="InterPro" id="IPR056002">
    <property type="entry name" value="DUF7580"/>
</dbReference>
<dbReference type="Proteomes" id="UP000826661">
    <property type="component" value="Chromosome I"/>
</dbReference>
<dbReference type="PANTHER" id="PTHR35186:SF4">
    <property type="entry name" value="PRION-INHIBITION AND PROPAGATION HELO DOMAIN-CONTAINING PROTEIN"/>
    <property type="match status" value="1"/>
</dbReference>
<evidence type="ECO:0000259" key="1">
    <source>
        <dbReference type="Pfam" id="PF24476"/>
    </source>
</evidence>
<organism evidence="2 3">
    <name type="scientific">Trichoderma simmonsii</name>
    <dbReference type="NCBI Taxonomy" id="1491479"/>
    <lineage>
        <taxon>Eukaryota</taxon>
        <taxon>Fungi</taxon>
        <taxon>Dikarya</taxon>
        <taxon>Ascomycota</taxon>
        <taxon>Pezizomycotina</taxon>
        <taxon>Sordariomycetes</taxon>
        <taxon>Hypocreomycetidae</taxon>
        <taxon>Hypocreales</taxon>
        <taxon>Hypocreaceae</taxon>
        <taxon>Trichoderma</taxon>
    </lineage>
</organism>
<proteinExistence type="predicted"/>
<dbReference type="AlphaFoldDB" id="A0A8G0L780"/>
<reference evidence="2 3" key="1">
    <citation type="journal article" date="2021" name="BMC Genomics">
        <title>Telomere-to-telomere genome assembly of asparaginase-producing Trichoderma simmonsii.</title>
        <authorList>
            <person name="Chung D."/>
            <person name="Kwon Y.M."/>
            <person name="Yang Y."/>
        </authorList>
    </citation>
    <scope>NUCLEOTIDE SEQUENCE [LARGE SCALE GENOMIC DNA]</scope>
    <source>
        <strain evidence="2 3">GH-Sj1</strain>
    </source>
</reference>
<protein>
    <recommendedName>
        <fullName evidence="1">DUF7580 domain-containing protein</fullName>
    </recommendedName>
</protein>
<dbReference type="EMBL" id="CP075864">
    <property type="protein sequence ID" value="QYS94594.1"/>
    <property type="molecule type" value="Genomic_DNA"/>
</dbReference>
<evidence type="ECO:0000313" key="3">
    <source>
        <dbReference type="Proteomes" id="UP000826661"/>
    </source>
</evidence>
<gene>
    <name evidence="2" type="ORF">H0G86_001923</name>
</gene>
<dbReference type="Pfam" id="PF24476">
    <property type="entry name" value="DUF7580"/>
    <property type="match status" value="1"/>
</dbReference>
<evidence type="ECO:0000313" key="2">
    <source>
        <dbReference type="EMBL" id="QYS94594.1"/>
    </source>
</evidence>
<keyword evidence="3" id="KW-1185">Reference proteome</keyword>
<dbReference type="PANTHER" id="PTHR35186">
    <property type="entry name" value="ANK_REP_REGION DOMAIN-CONTAINING PROTEIN"/>
    <property type="match status" value="1"/>
</dbReference>
<sequence>MSGFQIAGIVLGAFPIAINALEAYHDIAERVGLFLTIKNEYTNWKRDLNFYKLSFKVTMEQVLLPLVADEDMIAELLIAPGGDRWQDSSIAELFEKRLEGSYELYMQYIKSMRRVLDDINRELLIDSEWAEKLLANSQLTSSKRMKLKAFFSKEGLSHQVYKFKLCNNEAMRKRLFGELQEYNDKLERLFKASDEDLRIATNRKSKQQTKAVDTAMCSFWKKAKSAYQALTSAWTCQCQQHGAKLLLQHRITGKAEFDITLKGFIASNWLVQNIRVSEESITPLKKVPIHQPSRAQSYQNGSALQMKGNADASVKSRRHHWWPFTSATHSSRSPSATPTCVTASSSRSTTGEILNICTSFEPLGRLCYGYVSDQDCRYYVYNIPHNSANVMPSVTLDQILQGEIHRVFSRSQRYTLSLIIASTYLQLLESPWLSPSPKRADFIFPKGNSDSTLVEIDQPYISQSFRLMNKQDALSTSENSFHFAGALDHLGILLLELCFCRILEDQPWRKRLPAGKNNIEKAGYDILAAREWQCQVNEEAGADYAEAVSWCLGGNRSVAPEKWRQEMLRRVIRPLERSRNYLITGGVES</sequence>
<accession>A0A8G0L780</accession>
<name>A0A8G0L780_9HYPO</name>